<dbReference type="GO" id="GO:1903600">
    <property type="term" value="C:glutaminase complex"/>
    <property type="evidence" value="ECO:0007669"/>
    <property type="project" value="TreeGrafter"/>
</dbReference>
<evidence type="ECO:0000256" key="3">
    <source>
        <dbReference type="ARBA" id="ARBA00022898"/>
    </source>
</evidence>
<evidence type="ECO:0000313" key="14">
    <source>
        <dbReference type="Proteomes" id="UP000270678"/>
    </source>
</evidence>
<evidence type="ECO:0000256" key="7">
    <source>
        <dbReference type="ARBA" id="ARBA00049534"/>
    </source>
</evidence>
<dbReference type="KEGG" id="plut:EI981_15670"/>
<dbReference type="Pfam" id="PF01174">
    <property type="entry name" value="SNO"/>
    <property type="match status" value="1"/>
</dbReference>
<dbReference type="GO" id="GO:0036381">
    <property type="term" value="F:pyridoxal 5'-phosphate synthase (glutamine hydrolysing) activity"/>
    <property type="evidence" value="ECO:0007669"/>
    <property type="project" value="UniProtKB-UniRule"/>
</dbReference>
<sequence length="197" mass="21459">METKIGVLALQGAVKEHMNMIHEVGAVGIAIKRKEQLTGIDGIIIPGGESTTIGKMMRKYGLIEEIRSFAMSGKPIFGTCAGLIVLANEIDSGEEAHLSLMNMRVSRNAFGRQKESFETVLSIKGIPQPVRAVFIRAPLIQKVGIGIEVLATYHDRIVAARQGLLLATSFHPELTDDTSLHSYFLQMVLESRSSVKG</sequence>
<feature type="active site" description="Charge relay system" evidence="10 11">
    <location>
        <position position="173"/>
    </location>
</feature>
<evidence type="ECO:0000256" key="2">
    <source>
        <dbReference type="ARBA" id="ARBA00022801"/>
    </source>
</evidence>
<evidence type="ECO:0000256" key="10">
    <source>
        <dbReference type="HAMAP-Rule" id="MF_01615"/>
    </source>
</evidence>
<comment type="subunit">
    <text evidence="9 10">In the presence of PdxS, forms a dodecamer of heterodimers. Only shows activity in the heterodimer.</text>
</comment>
<feature type="binding site" evidence="10 12">
    <location>
        <begin position="48"/>
        <end position="50"/>
    </location>
    <ligand>
        <name>L-glutamine</name>
        <dbReference type="ChEBI" id="CHEBI:58359"/>
    </ligand>
</feature>
<feature type="binding site" evidence="10 12">
    <location>
        <begin position="135"/>
        <end position="136"/>
    </location>
    <ligand>
        <name>L-glutamine</name>
        <dbReference type="ChEBI" id="CHEBI:58359"/>
    </ligand>
</feature>
<dbReference type="GO" id="GO:0004359">
    <property type="term" value="F:glutaminase activity"/>
    <property type="evidence" value="ECO:0007669"/>
    <property type="project" value="UniProtKB-UniRule"/>
</dbReference>
<dbReference type="EMBL" id="CP034346">
    <property type="protein sequence ID" value="AZS15735.1"/>
    <property type="molecule type" value="Genomic_DNA"/>
</dbReference>
<gene>
    <name evidence="10 13" type="primary">pdxT</name>
    <name evidence="13" type="ORF">EI981_15670</name>
</gene>
<dbReference type="UniPathway" id="UPA00245"/>
<keyword evidence="3 10" id="KW-0663">Pyridoxal phosphate</keyword>
<dbReference type="PANTHER" id="PTHR31559:SF0">
    <property type="entry name" value="PYRIDOXAL 5'-PHOSPHATE SYNTHASE SUBUNIT SNO1-RELATED"/>
    <property type="match status" value="1"/>
</dbReference>
<reference evidence="14" key="1">
    <citation type="submission" date="2018-12" db="EMBL/GenBank/DDBJ databases">
        <title>Complete genome sequence of Paenibacillus sp. MBLB1234.</title>
        <authorList>
            <person name="Nam Y.-D."/>
            <person name="Kang J."/>
            <person name="Chung W.-H."/>
            <person name="Park Y.S."/>
        </authorList>
    </citation>
    <scope>NUCLEOTIDE SEQUENCE [LARGE SCALE GENOMIC DNA]</scope>
    <source>
        <strain evidence="14">MBLB1234</strain>
    </source>
</reference>
<dbReference type="GO" id="GO:0042823">
    <property type="term" value="P:pyridoxal phosphate biosynthetic process"/>
    <property type="evidence" value="ECO:0007669"/>
    <property type="project" value="UniProtKB-UniRule"/>
</dbReference>
<comment type="pathway">
    <text evidence="10">Cofactor biosynthesis; pyridoxal 5'-phosphate biosynthesis.</text>
</comment>
<evidence type="ECO:0000256" key="12">
    <source>
        <dbReference type="PIRSR" id="PIRSR005639-2"/>
    </source>
</evidence>
<dbReference type="GO" id="GO:0008614">
    <property type="term" value="P:pyridoxine metabolic process"/>
    <property type="evidence" value="ECO:0007669"/>
    <property type="project" value="TreeGrafter"/>
</dbReference>
<evidence type="ECO:0000256" key="6">
    <source>
        <dbReference type="ARBA" id="ARBA00047992"/>
    </source>
</evidence>
<dbReference type="EC" id="3.5.1.2" evidence="10"/>
<comment type="function">
    <text evidence="8 10">Catalyzes the hydrolysis of glutamine to glutamate and ammonia as part of the biosynthesis of pyridoxal 5'-phosphate. The resulting ammonia molecule is channeled to the active site of PdxS.</text>
</comment>
<keyword evidence="14" id="KW-1185">Reference proteome</keyword>
<dbReference type="PROSITE" id="PS51273">
    <property type="entry name" value="GATASE_TYPE_1"/>
    <property type="match status" value="1"/>
</dbReference>
<feature type="active site" description="Charge relay system" evidence="10 11">
    <location>
        <position position="171"/>
    </location>
</feature>
<dbReference type="RefSeq" id="WP_126999669.1">
    <property type="nucleotide sequence ID" value="NZ_CP034346.1"/>
</dbReference>
<evidence type="ECO:0000256" key="9">
    <source>
        <dbReference type="ARBA" id="ARBA00064749"/>
    </source>
</evidence>
<evidence type="ECO:0000256" key="8">
    <source>
        <dbReference type="ARBA" id="ARBA00054599"/>
    </source>
</evidence>
<dbReference type="SUPFAM" id="SSF52317">
    <property type="entry name" value="Class I glutamine amidotransferase-like"/>
    <property type="match status" value="1"/>
</dbReference>
<feature type="active site" description="Nucleophile" evidence="10 11">
    <location>
        <position position="80"/>
    </location>
</feature>
<dbReference type="CDD" id="cd01749">
    <property type="entry name" value="GATase1_PB"/>
    <property type="match status" value="1"/>
</dbReference>
<keyword evidence="2 10" id="KW-0378">Hydrolase</keyword>
<comment type="catalytic activity">
    <reaction evidence="6 10">
        <text>aldehydo-D-ribose 5-phosphate + D-glyceraldehyde 3-phosphate + L-glutamine = pyridoxal 5'-phosphate + L-glutamate + phosphate + 3 H2O + H(+)</text>
        <dbReference type="Rhea" id="RHEA:31507"/>
        <dbReference type="ChEBI" id="CHEBI:15377"/>
        <dbReference type="ChEBI" id="CHEBI:15378"/>
        <dbReference type="ChEBI" id="CHEBI:29985"/>
        <dbReference type="ChEBI" id="CHEBI:43474"/>
        <dbReference type="ChEBI" id="CHEBI:58273"/>
        <dbReference type="ChEBI" id="CHEBI:58359"/>
        <dbReference type="ChEBI" id="CHEBI:59776"/>
        <dbReference type="ChEBI" id="CHEBI:597326"/>
        <dbReference type="EC" id="4.3.3.6"/>
    </reaction>
</comment>
<dbReference type="PROSITE" id="PS01236">
    <property type="entry name" value="PDXT_SNO_1"/>
    <property type="match status" value="1"/>
</dbReference>
<dbReference type="InterPro" id="IPR002161">
    <property type="entry name" value="PdxT/SNO"/>
</dbReference>
<evidence type="ECO:0000256" key="1">
    <source>
        <dbReference type="ARBA" id="ARBA00008345"/>
    </source>
</evidence>
<dbReference type="Gene3D" id="3.40.50.880">
    <property type="match status" value="1"/>
</dbReference>
<comment type="similarity">
    <text evidence="1 10">Belongs to the glutaminase PdxT/SNO family.</text>
</comment>
<dbReference type="EC" id="4.3.3.6" evidence="10"/>
<organism evidence="13 14">
    <name type="scientific">Paenibacillus lutimineralis</name>
    <dbReference type="NCBI Taxonomy" id="2707005"/>
    <lineage>
        <taxon>Bacteria</taxon>
        <taxon>Bacillati</taxon>
        <taxon>Bacillota</taxon>
        <taxon>Bacilli</taxon>
        <taxon>Bacillales</taxon>
        <taxon>Paenibacillaceae</taxon>
        <taxon>Paenibacillus</taxon>
    </lineage>
</organism>
<proteinExistence type="inferred from homology"/>
<comment type="catalytic activity">
    <reaction evidence="7 10">
        <text>L-glutamine + H2O = L-glutamate + NH4(+)</text>
        <dbReference type="Rhea" id="RHEA:15889"/>
        <dbReference type="ChEBI" id="CHEBI:15377"/>
        <dbReference type="ChEBI" id="CHEBI:28938"/>
        <dbReference type="ChEBI" id="CHEBI:29985"/>
        <dbReference type="ChEBI" id="CHEBI:58359"/>
        <dbReference type="EC" id="3.5.1.2"/>
    </reaction>
</comment>
<evidence type="ECO:0000256" key="4">
    <source>
        <dbReference type="ARBA" id="ARBA00022962"/>
    </source>
</evidence>
<dbReference type="HAMAP" id="MF_01615">
    <property type="entry name" value="PdxT"/>
    <property type="match status" value="1"/>
</dbReference>
<dbReference type="InterPro" id="IPR021196">
    <property type="entry name" value="PdxT/SNO_CS"/>
</dbReference>
<evidence type="ECO:0000313" key="13">
    <source>
        <dbReference type="EMBL" id="AZS15735.1"/>
    </source>
</evidence>
<dbReference type="OrthoDB" id="9810320at2"/>
<feature type="binding site" evidence="10 12">
    <location>
        <position position="107"/>
    </location>
    <ligand>
        <name>L-glutamine</name>
        <dbReference type="ChEBI" id="CHEBI:58359"/>
    </ligand>
</feature>
<name>A0A3Q9IC42_9BACL</name>
<keyword evidence="4 10" id="KW-0315">Glutamine amidotransferase</keyword>
<dbReference type="PROSITE" id="PS51130">
    <property type="entry name" value="PDXT_SNO_2"/>
    <property type="match status" value="1"/>
</dbReference>
<dbReference type="InterPro" id="IPR029062">
    <property type="entry name" value="Class_I_gatase-like"/>
</dbReference>
<dbReference type="AlphaFoldDB" id="A0A3Q9IC42"/>
<keyword evidence="5 10" id="KW-0456">Lyase</keyword>
<dbReference type="Proteomes" id="UP000270678">
    <property type="component" value="Chromosome"/>
</dbReference>
<dbReference type="NCBIfam" id="TIGR03800">
    <property type="entry name" value="PLP_synth_Pdx2"/>
    <property type="match status" value="1"/>
</dbReference>
<dbReference type="GO" id="GO:0006543">
    <property type="term" value="P:L-glutamine catabolic process"/>
    <property type="evidence" value="ECO:0007669"/>
    <property type="project" value="UniProtKB-UniRule"/>
</dbReference>
<evidence type="ECO:0000256" key="11">
    <source>
        <dbReference type="PIRSR" id="PIRSR005639-1"/>
    </source>
</evidence>
<dbReference type="GO" id="GO:0005829">
    <property type="term" value="C:cytosol"/>
    <property type="evidence" value="ECO:0007669"/>
    <property type="project" value="TreeGrafter"/>
</dbReference>
<protein>
    <recommendedName>
        <fullName evidence="10">Pyridoxal 5'-phosphate synthase subunit PdxT</fullName>
        <ecNumber evidence="10">4.3.3.6</ecNumber>
    </recommendedName>
    <alternativeName>
        <fullName evidence="10">Pdx2</fullName>
    </alternativeName>
    <alternativeName>
        <fullName evidence="10">Pyridoxal 5'-phosphate synthase glutaminase subunit</fullName>
        <ecNumber evidence="10">3.5.1.2</ecNumber>
    </alternativeName>
</protein>
<accession>A0A3Q9IC42</accession>
<dbReference type="FunFam" id="3.40.50.880:FF:000010">
    <property type="entry name" value="uncharacterized protein LOC100176842 isoform X2"/>
    <property type="match status" value="1"/>
</dbReference>
<dbReference type="PIRSF" id="PIRSF005639">
    <property type="entry name" value="Glut_amidoT_SNO"/>
    <property type="match status" value="1"/>
</dbReference>
<dbReference type="PANTHER" id="PTHR31559">
    <property type="entry name" value="PYRIDOXAL 5'-PHOSPHATE SYNTHASE SUBUNIT SNO"/>
    <property type="match status" value="1"/>
</dbReference>
<evidence type="ECO:0000256" key="5">
    <source>
        <dbReference type="ARBA" id="ARBA00023239"/>
    </source>
</evidence>